<evidence type="ECO:0000256" key="4">
    <source>
        <dbReference type="ARBA" id="ARBA00023002"/>
    </source>
</evidence>
<dbReference type="InterPro" id="IPR013785">
    <property type="entry name" value="Aldolase_TIM"/>
</dbReference>
<sequence>LRVSLDELASLGGLGPEELIPMVVGLADQCDLVTVGIGSIFTRSAFRPDFHSREAFNNQLSRRLRDAANGKFATYLQGSVTQIAIAESVCEGGDADGVEMTRALITDANLINKVQAGEDPIGCVLCNQACLVEDASNPIISCQLNPDAGYELEPTPKGFFQTRLKPT</sequence>
<dbReference type="Gene3D" id="3.20.20.70">
    <property type="entry name" value="Aldolase class I"/>
    <property type="match status" value="1"/>
</dbReference>
<evidence type="ECO:0000256" key="1">
    <source>
        <dbReference type="ARBA" id="ARBA00001917"/>
    </source>
</evidence>
<evidence type="ECO:0000256" key="3">
    <source>
        <dbReference type="ARBA" id="ARBA00022643"/>
    </source>
</evidence>
<dbReference type="PANTHER" id="PTHR42917:SF2">
    <property type="entry name" value="2,4-DIENOYL-COA REDUCTASE [(2E)-ENOYL-COA-PRODUCING]"/>
    <property type="match status" value="1"/>
</dbReference>
<protein>
    <submittedName>
        <fullName evidence="5">Oxidoreductase, FMN-binding/pyridine nucleotide-disulfide oxidoreductase</fullName>
    </submittedName>
</protein>
<dbReference type="InterPro" id="IPR051793">
    <property type="entry name" value="NADH:flavin_oxidoreductase"/>
</dbReference>
<comment type="cofactor">
    <cofactor evidence="1">
        <name>FMN</name>
        <dbReference type="ChEBI" id="CHEBI:58210"/>
    </cofactor>
</comment>
<dbReference type="AlphaFoldDB" id="T0ZX29"/>
<keyword evidence="4" id="KW-0560">Oxidoreductase</keyword>
<reference evidence="5" key="1">
    <citation type="submission" date="2013-08" db="EMBL/GenBank/DDBJ databases">
        <authorList>
            <person name="Mendez C."/>
            <person name="Richter M."/>
            <person name="Ferrer M."/>
            <person name="Sanchez J."/>
        </authorList>
    </citation>
    <scope>NUCLEOTIDE SEQUENCE</scope>
</reference>
<evidence type="ECO:0000313" key="5">
    <source>
        <dbReference type="EMBL" id="EQD34485.1"/>
    </source>
</evidence>
<organism evidence="5">
    <name type="scientific">mine drainage metagenome</name>
    <dbReference type="NCBI Taxonomy" id="410659"/>
    <lineage>
        <taxon>unclassified sequences</taxon>
        <taxon>metagenomes</taxon>
        <taxon>ecological metagenomes</taxon>
    </lineage>
</organism>
<gene>
    <name evidence="5" type="ORF">B1B_17176</name>
</gene>
<keyword evidence="3" id="KW-0288">FMN</keyword>
<dbReference type="PANTHER" id="PTHR42917">
    <property type="entry name" value="2,4-DIENOYL-COA REDUCTASE"/>
    <property type="match status" value="1"/>
</dbReference>
<feature type="non-terminal residue" evidence="5">
    <location>
        <position position="1"/>
    </location>
</feature>
<accession>T0ZX29</accession>
<reference evidence="5" key="2">
    <citation type="journal article" date="2014" name="ISME J.">
        <title>Microbial stratification in low pH oxic and suboxic macroscopic growths along an acid mine drainage.</title>
        <authorList>
            <person name="Mendez-Garcia C."/>
            <person name="Mesa V."/>
            <person name="Sprenger R.R."/>
            <person name="Richter M."/>
            <person name="Diez M.S."/>
            <person name="Solano J."/>
            <person name="Bargiela R."/>
            <person name="Golyshina O.V."/>
            <person name="Manteca A."/>
            <person name="Ramos J.L."/>
            <person name="Gallego J.R."/>
            <person name="Llorente I."/>
            <person name="Martins Dos Santos V.A."/>
            <person name="Jensen O.N."/>
            <person name="Pelaez A.I."/>
            <person name="Sanchez J."/>
            <person name="Ferrer M."/>
        </authorList>
    </citation>
    <scope>NUCLEOTIDE SEQUENCE</scope>
</reference>
<keyword evidence="2" id="KW-0285">Flavoprotein</keyword>
<dbReference type="EMBL" id="AUZY01011477">
    <property type="protein sequence ID" value="EQD34485.1"/>
    <property type="molecule type" value="Genomic_DNA"/>
</dbReference>
<dbReference type="GO" id="GO:0008670">
    <property type="term" value="F:2,4-dienoyl-CoA reductase (NADPH) activity"/>
    <property type="evidence" value="ECO:0007669"/>
    <property type="project" value="TreeGrafter"/>
</dbReference>
<dbReference type="GO" id="GO:0033543">
    <property type="term" value="P:fatty acid beta-oxidation, unsaturated, even number, reductase/isomerase pathway"/>
    <property type="evidence" value="ECO:0007669"/>
    <property type="project" value="TreeGrafter"/>
</dbReference>
<comment type="caution">
    <text evidence="5">The sequence shown here is derived from an EMBL/GenBank/DDBJ whole genome shotgun (WGS) entry which is preliminary data.</text>
</comment>
<name>T0ZX29_9ZZZZ</name>
<dbReference type="SUPFAM" id="SSF51395">
    <property type="entry name" value="FMN-linked oxidoreductases"/>
    <property type="match status" value="1"/>
</dbReference>
<feature type="non-terminal residue" evidence="5">
    <location>
        <position position="167"/>
    </location>
</feature>
<proteinExistence type="predicted"/>
<evidence type="ECO:0000256" key="2">
    <source>
        <dbReference type="ARBA" id="ARBA00022630"/>
    </source>
</evidence>